<name>A0A5R9G100_9BACL</name>
<dbReference type="RefSeq" id="WP_138196486.1">
    <property type="nucleotide sequence ID" value="NZ_VCIW01000017.1"/>
</dbReference>
<dbReference type="AlphaFoldDB" id="A0A5R9G100"/>
<accession>A0A5R9G100</accession>
<protein>
    <submittedName>
        <fullName evidence="1">Uncharacterized protein</fullName>
    </submittedName>
</protein>
<dbReference type="EMBL" id="VCIW01000017">
    <property type="protein sequence ID" value="TLS50002.1"/>
    <property type="molecule type" value="Genomic_DNA"/>
</dbReference>
<proteinExistence type="predicted"/>
<keyword evidence="2" id="KW-1185">Reference proteome</keyword>
<organism evidence="1 2">
    <name type="scientific">Paenibacillus antri</name>
    <dbReference type="NCBI Taxonomy" id="2582848"/>
    <lineage>
        <taxon>Bacteria</taxon>
        <taxon>Bacillati</taxon>
        <taxon>Bacillota</taxon>
        <taxon>Bacilli</taxon>
        <taxon>Bacillales</taxon>
        <taxon>Paenibacillaceae</taxon>
        <taxon>Paenibacillus</taxon>
    </lineage>
</organism>
<comment type="caution">
    <text evidence="1">The sequence shown here is derived from an EMBL/GenBank/DDBJ whole genome shotgun (WGS) entry which is preliminary data.</text>
</comment>
<dbReference type="OrthoDB" id="2875117at2"/>
<reference evidence="1 2" key="1">
    <citation type="submission" date="2019-05" db="EMBL/GenBank/DDBJ databases">
        <authorList>
            <person name="Narsing Rao M.P."/>
            <person name="Li W.J."/>
        </authorList>
    </citation>
    <scope>NUCLEOTIDE SEQUENCE [LARGE SCALE GENOMIC DNA]</scope>
    <source>
        <strain evidence="1 2">SYSU_K30003</strain>
    </source>
</reference>
<evidence type="ECO:0000313" key="1">
    <source>
        <dbReference type="EMBL" id="TLS50002.1"/>
    </source>
</evidence>
<sequence length="75" mass="8785">MHDQMLRNYVLGTVEPVVRYGLYEMKYTSVAHSMFEISAITFLMGRGYDFPNARRIVESWEVNESFPPYQITPGF</sequence>
<evidence type="ECO:0000313" key="2">
    <source>
        <dbReference type="Proteomes" id="UP000309676"/>
    </source>
</evidence>
<gene>
    <name evidence="1" type="ORF">FE782_21940</name>
</gene>
<dbReference type="Proteomes" id="UP000309676">
    <property type="component" value="Unassembled WGS sequence"/>
</dbReference>